<keyword evidence="2" id="KW-0732">Signal</keyword>
<feature type="signal peptide" evidence="2">
    <location>
        <begin position="1"/>
        <end position="21"/>
    </location>
</feature>
<organism evidence="3 4">
    <name type="scientific">Flavobacterium johnsoniae</name>
    <name type="common">Cytophaga johnsonae</name>
    <dbReference type="NCBI Taxonomy" id="986"/>
    <lineage>
        <taxon>Bacteria</taxon>
        <taxon>Pseudomonadati</taxon>
        <taxon>Bacteroidota</taxon>
        <taxon>Flavobacteriia</taxon>
        <taxon>Flavobacteriales</taxon>
        <taxon>Flavobacteriaceae</taxon>
        <taxon>Flavobacterium</taxon>
    </lineage>
</organism>
<feature type="compositionally biased region" description="Basic and acidic residues" evidence="1">
    <location>
        <begin position="156"/>
        <end position="168"/>
    </location>
</feature>
<keyword evidence="4" id="KW-1185">Reference proteome</keyword>
<sequence length="175" mass="21007">MKTIKIAIAGLFLLIANATQAQVSINVNIGNPPAWGPAGYTEMEYYYLPDIEAYYDVRASQFIYFGGGRWVRTTYLPRQYRNYDLYGGYKVVLTDYHGRTPYTYFDRHRVKYYRGYHGPAQRPYKPRPVYGYNERRYDRRDYKHYDKHDKHHGKHDRHDHDDHDDDHRHGGHGRR</sequence>
<evidence type="ECO:0000256" key="1">
    <source>
        <dbReference type="SAM" id="MobiDB-lite"/>
    </source>
</evidence>
<dbReference type="EMBL" id="MLFK01000009">
    <property type="protein sequence ID" value="OIV40848.1"/>
    <property type="molecule type" value="Genomic_DNA"/>
</dbReference>
<evidence type="ECO:0000313" key="4">
    <source>
        <dbReference type="Proteomes" id="UP000182826"/>
    </source>
</evidence>
<comment type="caution">
    <text evidence="3">The sequence shown here is derived from an EMBL/GenBank/DDBJ whole genome shotgun (WGS) entry which is preliminary data.</text>
</comment>
<proteinExistence type="predicted"/>
<dbReference type="OrthoDB" id="799522at2"/>
<evidence type="ECO:0000313" key="3">
    <source>
        <dbReference type="EMBL" id="OIV40848.1"/>
    </source>
</evidence>
<feature type="region of interest" description="Disordered" evidence="1">
    <location>
        <begin position="143"/>
        <end position="175"/>
    </location>
</feature>
<dbReference type="AlphaFoldDB" id="A0A1J7CH43"/>
<name>A0A1J7CH43_FLAJO</name>
<protein>
    <submittedName>
        <fullName evidence="3">Uncharacterized protein</fullName>
    </submittedName>
</protein>
<evidence type="ECO:0000256" key="2">
    <source>
        <dbReference type="SAM" id="SignalP"/>
    </source>
</evidence>
<gene>
    <name evidence="3" type="ORF">BKM63_18525</name>
</gene>
<dbReference type="Proteomes" id="UP000182826">
    <property type="component" value="Unassembled WGS sequence"/>
</dbReference>
<reference evidence="3 4" key="1">
    <citation type="submission" date="2016-10" db="EMBL/GenBank/DDBJ databases">
        <title>Draft Genome Sequence of Rhizobacteria Flavobacterium johnsoniae CI04.</title>
        <authorList>
            <person name="Bravo J.I."/>
            <person name="Lozano G.L."/>
            <person name="Handelsman J."/>
        </authorList>
    </citation>
    <scope>NUCLEOTIDE SEQUENCE [LARGE SCALE GENOMIC DNA]</scope>
    <source>
        <strain evidence="3 4">CI04</strain>
    </source>
</reference>
<accession>A0A1J7CH43</accession>
<dbReference type="RefSeq" id="WP_071638046.1">
    <property type="nucleotide sequence ID" value="NZ_MLFK01000009.1"/>
</dbReference>
<feature type="chain" id="PRO_5009644322" evidence="2">
    <location>
        <begin position="22"/>
        <end position="175"/>
    </location>
</feature>